<organism evidence="2 3">
    <name type="scientific">Drosophila kikkawai</name>
    <name type="common">Fruit fly</name>
    <dbReference type="NCBI Taxonomy" id="30033"/>
    <lineage>
        <taxon>Eukaryota</taxon>
        <taxon>Metazoa</taxon>
        <taxon>Ecdysozoa</taxon>
        <taxon>Arthropoda</taxon>
        <taxon>Hexapoda</taxon>
        <taxon>Insecta</taxon>
        <taxon>Pterygota</taxon>
        <taxon>Neoptera</taxon>
        <taxon>Endopterygota</taxon>
        <taxon>Diptera</taxon>
        <taxon>Brachycera</taxon>
        <taxon>Muscomorpha</taxon>
        <taxon>Ephydroidea</taxon>
        <taxon>Drosophilidae</taxon>
        <taxon>Drosophila</taxon>
        <taxon>Sophophora</taxon>
    </lineage>
</organism>
<dbReference type="Pfam" id="PF18701">
    <property type="entry name" value="DUF5641"/>
    <property type="match status" value="1"/>
</dbReference>
<proteinExistence type="predicted"/>
<keyword evidence="2" id="KW-1185">Reference proteome</keyword>
<dbReference type="GeneID" id="138928416"/>
<dbReference type="PANTHER" id="PTHR47331:SF1">
    <property type="entry name" value="GAG-LIKE PROTEIN"/>
    <property type="match status" value="1"/>
</dbReference>
<evidence type="ECO:0000313" key="2">
    <source>
        <dbReference type="Proteomes" id="UP001652661"/>
    </source>
</evidence>
<sequence length="203" mass="22716">MRNSLLRTNQRLFAHPGAPHFGGIWEAVVKSVKGLLNRTLRDTRLTFEELATAAADVEAILNSRPITPLSTDPNDLAALTPGHFLVGYALRALPEAPPIDDNLDKLDRWKKVSAIKHHIWSRWSHEYINELKVRTTWTKTAPNLAVNDMVIVHEDNLPPQRLLLGRVVSTIAGSDNIMRVANVRTAKGIIRRPIRKLALLPVS</sequence>
<evidence type="ECO:0000259" key="1">
    <source>
        <dbReference type="Pfam" id="PF18701"/>
    </source>
</evidence>
<accession>A0ABM4GFU7</accession>
<dbReference type="InterPro" id="IPR036397">
    <property type="entry name" value="RNaseH_sf"/>
</dbReference>
<dbReference type="RefSeq" id="XP_070141588.1">
    <property type="nucleotide sequence ID" value="XM_070285487.1"/>
</dbReference>
<dbReference type="Gene3D" id="3.30.420.10">
    <property type="entry name" value="Ribonuclease H-like superfamily/Ribonuclease H"/>
    <property type="match status" value="1"/>
</dbReference>
<name>A0ABM4GFU7_DROKI</name>
<dbReference type="PANTHER" id="PTHR47331">
    <property type="entry name" value="PHD-TYPE DOMAIN-CONTAINING PROTEIN"/>
    <property type="match status" value="1"/>
</dbReference>
<protein>
    <recommendedName>
        <fullName evidence="1">DUF5641 domain-containing protein</fullName>
    </recommendedName>
</protein>
<evidence type="ECO:0000313" key="3">
    <source>
        <dbReference type="RefSeq" id="XP_070141588.1"/>
    </source>
</evidence>
<dbReference type="InterPro" id="IPR040676">
    <property type="entry name" value="DUF5641"/>
</dbReference>
<reference evidence="3" key="1">
    <citation type="submission" date="2025-08" db="UniProtKB">
        <authorList>
            <consortium name="RefSeq"/>
        </authorList>
    </citation>
    <scope>IDENTIFICATION</scope>
    <source>
        <strain evidence="3">14028-0561.14</strain>
        <tissue evidence="3">Whole fly</tissue>
    </source>
</reference>
<gene>
    <name evidence="3" type="primary">LOC138928416</name>
</gene>
<feature type="domain" description="DUF5641" evidence="1">
    <location>
        <begin position="107"/>
        <end position="200"/>
    </location>
</feature>
<dbReference type="InterPro" id="IPR012337">
    <property type="entry name" value="RNaseH-like_sf"/>
</dbReference>
<dbReference type="SUPFAM" id="SSF53098">
    <property type="entry name" value="Ribonuclease H-like"/>
    <property type="match status" value="1"/>
</dbReference>
<dbReference type="Proteomes" id="UP001652661">
    <property type="component" value="Chromosome 3L"/>
</dbReference>